<dbReference type="Pfam" id="PF00501">
    <property type="entry name" value="AMP-binding"/>
    <property type="match status" value="1"/>
</dbReference>
<dbReference type="EMBL" id="FOIJ01000034">
    <property type="protein sequence ID" value="SEU39173.1"/>
    <property type="molecule type" value="Genomic_DNA"/>
</dbReference>
<dbReference type="PROSITE" id="PS50075">
    <property type="entry name" value="CARRIER"/>
    <property type="match status" value="2"/>
</dbReference>
<evidence type="ECO:0000313" key="7">
    <source>
        <dbReference type="EMBL" id="SEU39173.1"/>
    </source>
</evidence>
<dbReference type="GO" id="GO:0009366">
    <property type="term" value="C:enterobactin synthetase complex"/>
    <property type="evidence" value="ECO:0007669"/>
    <property type="project" value="TreeGrafter"/>
</dbReference>
<dbReference type="GO" id="GO:0072330">
    <property type="term" value="P:monocarboxylic acid biosynthetic process"/>
    <property type="evidence" value="ECO:0007669"/>
    <property type="project" value="UniProtKB-ARBA"/>
</dbReference>
<dbReference type="Gene3D" id="3.30.559.30">
    <property type="entry name" value="Nonribosomal peptide synthetase, condensation domain"/>
    <property type="match status" value="1"/>
</dbReference>
<dbReference type="InterPro" id="IPR006162">
    <property type="entry name" value="Ppantetheine_attach_site"/>
</dbReference>
<dbReference type="GO" id="GO:0031177">
    <property type="term" value="F:phosphopantetheine binding"/>
    <property type="evidence" value="ECO:0007669"/>
    <property type="project" value="InterPro"/>
</dbReference>
<dbReference type="Pfam" id="PF00668">
    <property type="entry name" value="Condensation"/>
    <property type="match status" value="1"/>
</dbReference>
<accession>A0A1I0LGI2</accession>
<gene>
    <name evidence="7" type="ORF">SAMN05443639_1341</name>
</gene>
<dbReference type="InterPro" id="IPR025110">
    <property type="entry name" value="AMP-bd_C"/>
</dbReference>
<dbReference type="FunFam" id="3.40.50.12780:FF:000012">
    <property type="entry name" value="Non-ribosomal peptide synthetase"/>
    <property type="match status" value="1"/>
</dbReference>
<dbReference type="FunFam" id="1.10.1200.10:FF:000005">
    <property type="entry name" value="Nonribosomal peptide synthetase 1"/>
    <property type="match status" value="1"/>
</dbReference>
<comment type="similarity">
    <text evidence="2">Belongs to the ATP-dependent AMP-binding enzyme family.</text>
</comment>
<dbReference type="Gene3D" id="3.30.300.30">
    <property type="match status" value="2"/>
</dbReference>
<dbReference type="GO" id="GO:0043041">
    <property type="term" value="P:amino acid activation for nonribosomal peptide biosynthetic process"/>
    <property type="evidence" value="ECO:0007669"/>
    <property type="project" value="TreeGrafter"/>
</dbReference>
<dbReference type="InterPro" id="IPR010071">
    <property type="entry name" value="AA_adenyl_dom"/>
</dbReference>
<comment type="cofactor">
    <cofactor evidence="1">
        <name>pantetheine 4'-phosphate</name>
        <dbReference type="ChEBI" id="CHEBI:47942"/>
    </cofactor>
</comment>
<dbReference type="Proteomes" id="UP000199181">
    <property type="component" value="Unassembled WGS sequence"/>
</dbReference>
<reference evidence="8" key="1">
    <citation type="submission" date="2016-10" db="EMBL/GenBank/DDBJ databases">
        <authorList>
            <person name="Varghese N."/>
            <person name="Submissions S."/>
        </authorList>
    </citation>
    <scope>NUCLEOTIDE SEQUENCE [LARGE SCALE GENOMIC DNA]</scope>
    <source>
        <strain evidence="8">DSM 16858</strain>
    </source>
</reference>
<dbReference type="Gene3D" id="2.30.38.10">
    <property type="entry name" value="Luciferase, Domain 3"/>
    <property type="match status" value="1"/>
</dbReference>
<dbReference type="InterPro" id="IPR036736">
    <property type="entry name" value="ACP-like_sf"/>
</dbReference>
<dbReference type="SUPFAM" id="SSF47336">
    <property type="entry name" value="ACP-like"/>
    <property type="match status" value="2"/>
</dbReference>
<dbReference type="Gene3D" id="3.40.50.980">
    <property type="match status" value="2"/>
</dbReference>
<dbReference type="CDD" id="cd19531">
    <property type="entry name" value="LCL_NRPS-like"/>
    <property type="match status" value="1"/>
</dbReference>
<dbReference type="InterPro" id="IPR045851">
    <property type="entry name" value="AMP-bd_C_sf"/>
</dbReference>
<dbReference type="FunFam" id="2.30.38.10:FF:000001">
    <property type="entry name" value="Non-ribosomal peptide synthetase PvdI"/>
    <property type="match status" value="1"/>
</dbReference>
<dbReference type="FunFam" id="1.10.1200.10:FF:000016">
    <property type="entry name" value="Non-ribosomal peptide synthase"/>
    <property type="match status" value="1"/>
</dbReference>
<feature type="domain" description="Carrier" evidence="6">
    <location>
        <begin position="1181"/>
        <end position="1256"/>
    </location>
</feature>
<dbReference type="PROSITE" id="PS00455">
    <property type="entry name" value="AMP_BINDING"/>
    <property type="match status" value="1"/>
</dbReference>
<dbReference type="FunFam" id="3.30.559.10:FF:000012">
    <property type="entry name" value="Non-ribosomal peptide synthetase"/>
    <property type="match status" value="1"/>
</dbReference>
<dbReference type="PROSITE" id="PS00012">
    <property type="entry name" value="PHOSPHOPANTETHEINE"/>
    <property type="match status" value="1"/>
</dbReference>
<evidence type="ECO:0000256" key="5">
    <source>
        <dbReference type="SAM" id="MobiDB-lite"/>
    </source>
</evidence>
<organism evidence="7 8">
    <name type="scientific">Stigmatella erecta</name>
    <dbReference type="NCBI Taxonomy" id="83460"/>
    <lineage>
        <taxon>Bacteria</taxon>
        <taxon>Pseudomonadati</taxon>
        <taxon>Myxococcota</taxon>
        <taxon>Myxococcia</taxon>
        <taxon>Myxococcales</taxon>
        <taxon>Cystobacterineae</taxon>
        <taxon>Archangiaceae</taxon>
        <taxon>Stigmatella</taxon>
    </lineage>
</organism>
<dbReference type="InterPro" id="IPR023213">
    <property type="entry name" value="CAT-like_dom_sf"/>
</dbReference>
<dbReference type="NCBIfam" id="TIGR01733">
    <property type="entry name" value="AA-adenyl-dom"/>
    <property type="match status" value="1"/>
</dbReference>
<dbReference type="Pfam" id="PF13193">
    <property type="entry name" value="AMP-binding_C"/>
    <property type="match status" value="2"/>
</dbReference>
<dbReference type="InterPro" id="IPR020845">
    <property type="entry name" value="AMP-binding_CS"/>
</dbReference>
<dbReference type="PANTHER" id="PTHR45527:SF1">
    <property type="entry name" value="FATTY ACID SYNTHASE"/>
    <property type="match status" value="1"/>
</dbReference>
<feature type="domain" description="Carrier" evidence="6">
    <location>
        <begin position="125"/>
        <end position="200"/>
    </location>
</feature>
<keyword evidence="8" id="KW-1185">Reference proteome</keyword>
<proteinExistence type="inferred from homology"/>
<name>A0A1I0LGI2_9BACT</name>
<dbReference type="PANTHER" id="PTHR45527">
    <property type="entry name" value="NONRIBOSOMAL PEPTIDE SYNTHETASE"/>
    <property type="match status" value="1"/>
</dbReference>
<dbReference type="Pfam" id="PF00550">
    <property type="entry name" value="PP-binding"/>
    <property type="match status" value="2"/>
</dbReference>
<sequence>MKRQADGKLEYLGRLDTQVKVRGYRIELGEIEAVVEKHPCVKEAVVVVREEPRGHKQLVGYVVTEEGRDESGAVRAYLQERLPEYMVPGVWVCLKAFPVTQNGKVDRKALPAPDLGAKASQDFVAPKGVLEELVAGIWAQVLGLERVSARGNFFELGGHSLLAMQMISRVRETFDVDLPFKSLFGAPTVAGLARSIEAALAGGPGRLPPPMVPVPREGELLTSFAQYRLWFLDQLQTGGSSYNVPLGVRLLGRLELSALERSLQEIIRRHEALRTVFASSGGRVVQVISPEVHLPLTVESLEGLEASEREREAQRRAGEEAQRPFELSRGPLLRATVLRLAKEEHVLVLVMHHVITDGWSINVLLRELSQLYPVFAAGEVPALPALALQYADFAAWQRQWLQGDVLEAQRSYWKQTLAGAPQALELPTDRPRPQVQTFHGAQVRVQLPLALSQEVRALSHREGATLFMTLLAAFQALLARYSGQTDIVVGSPIAGRNRQEVEGLIGLFVNTLALRAEVQGSLSFQALLAQVREACLGAYAHQDLPFEQVVEALQLDRDLSRTPLFQVMFVLESQAAPAMEFGGLSLKPLDVDLVTAKFDLTVGLQETPQGLLSVWEYNTGLFDRETVARMAGHFQKLLEGLTARPEQAISRISLLSEAERTQVLEVWARTAGESPQQVGIHRMVEAQAERAPEALAVKSPQGQVSYGELNARANQLAHALREKGVGPEDRVVLCMERSVELVTGALGILKAGGAYVPLDPVYPVERLRTMAGDSRAQVVVTQGRLKDAFEGQGLAVVCLDDGREDLECQARANLQGGGVPENLAYVIYTSGSTGKPKGVEVSHASLANLVAWHQREYAVTPEDRATLVSGPAFDASVWELWPYLTAGASLHIPGDEVRAVPARLLEWMAAEGVTLSFLPTPLAEVVLAEEWPEGLALRALLTGGDRLRRRLRPGQKSRLMNHYGPTENTVVATWAPVVGEAGTLPPIGRPIANAQAYVLDKGLHPVPVGVGGELFIGGDSLARGYLDRPELTAEKFLPNPFSTQPGSRLYRTGDLVRWSSAGELEFLGRVDQQVKIRGYRIELGEIEAVLAQHPAVREAVVVVRESGPEVKQLVGYAVAQGGERPSKAELRTYLRERLPEAMVPSAIVLLDALPVTPNGKVDRRALPVPDEGYGSDDTAMAPQTDFERAVAAIWQEVLHVAKVGTNDRFFDLGGNSLTILEVQKKLSAALSLDVKLTKLFQYPTIASLAQHLAQGEPGPAVAAASPQRAKRRQELDAQGQARRRLRTSKKDAQDE</sequence>
<dbReference type="SUPFAM" id="SSF52777">
    <property type="entry name" value="CoA-dependent acyltransferases"/>
    <property type="match status" value="2"/>
</dbReference>
<dbReference type="InterPro" id="IPR009081">
    <property type="entry name" value="PP-bd_ACP"/>
</dbReference>
<dbReference type="SMART" id="SM00823">
    <property type="entry name" value="PKS_PP"/>
    <property type="match status" value="2"/>
</dbReference>
<dbReference type="SUPFAM" id="SSF56801">
    <property type="entry name" value="Acetyl-CoA synthetase-like"/>
    <property type="match status" value="2"/>
</dbReference>
<dbReference type="InterPro" id="IPR001242">
    <property type="entry name" value="Condensation_dom"/>
</dbReference>
<dbReference type="FunFam" id="3.30.300.30:FF:000010">
    <property type="entry name" value="Enterobactin synthetase component F"/>
    <property type="match status" value="2"/>
</dbReference>
<keyword evidence="4" id="KW-0597">Phosphoprotein</keyword>
<dbReference type="Gene3D" id="3.30.559.10">
    <property type="entry name" value="Chloramphenicol acetyltransferase-like domain"/>
    <property type="match status" value="1"/>
</dbReference>
<dbReference type="CDD" id="cd05930">
    <property type="entry name" value="A_NRPS"/>
    <property type="match status" value="1"/>
</dbReference>
<evidence type="ECO:0000256" key="1">
    <source>
        <dbReference type="ARBA" id="ARBA00001957"/>
    </source>
</evidence>
<feature type="region of interest" description="Disordered" evidence="5">
    <location>
        <begin position="1255"/>
        <end position="1295"/>
    </location>
</feature>
<keyword evidence="3" id="KW-0596">Phosphopantetheine</keyword>
<dbReference type="GO" id="GO:0047527">
    <property type="term" value="F:2,3-dihydroxybenzoate-serine ligase activity"/>
    <property type="evidence" value="ECO:0007669"/>
    <property type="project" value="TreeGrafter"/>
</dbReference>
<dbReference type="GO" id="GO:0009239">
    <property type="term" value="P:enterobactin biosynthetic process"/>
    <property type="evidence" value="ECO:0007669"/>
    <property type="project" value="TreeGrafter"/>
</dbReference>
<evidence type="ECO:0000256" key="3">
    <source>
        <dbReference type="ARBA" id="ARBA00022450"/>
    </source>
</evidence>
<evidence type="ECO:0000259" key="6">
    <source>
        <dbReference type="PROSITE" id="PS50075"/>
    </source>
</evidence>
<dbReference type="FunFam" id="3.40.50.980:FF:000001">
    <property type="entry name" value="Non-ribosomal peptide synthetase"/>
    <property type="match status" value="1"/>
</dbReference>
<evidence type="ECO:0000256" key="2">
    <source>
        <dbReference type="ARBA" id="ARBA00006432"/>
    </source>
</evidence>
<evidence type="ECO:0000256" key="4">
    <source>
        <dbReference type="ARBA" id="ARBA00022553"/>
    </source>
</evidence>
<dbReference type="InterPro" id="IPR020806">
    <property type="entry name" value="PKS_PP-bd"/>
</dbReference>
<dbReference type="InterPro" id="IPR000873">
    <property type="entry name" value="AMP-dep_synth/lig_dom"/>
</dbReference>
<evidence type="ECO:0000313" key="8">
    <source>
        <dbReference type="Proteomes" id="UP000199181"/>
    </source>
</evidence>
<dbReference type="GO" id="GO:0005829">
    <property type="term" value="C:cytosol"/>
    <property type="evidence" value="ECO:0007669"/>
    <property type="project" value="TreeGrafter"/>
</dbReference>
<protein>
    <submittedName>
        <fullName evidence="7">Amino acid adenylation domain-containing protein</fullName>
    </submittedName>
</protein>
<dbReference type="Gene3D" id="1.10.1200.10">
    <property type="entry name" value="ACP-like"/>
    <property type="match status" value="2"/>
</dbReference>